<dbReference type="AlphaFoldDB" id="A0A450U252"/>
<proteinExistence type="predicted"/>
<reference evidence="1" key="1">
    <citation type="submission" date="2019-02" db="EMBL/GenBank/DDBJ databases">
        <authorList>
            <person name="Gruber-Vodicka R. H."/>
            <person name="Seah K. B. B."/>
        </authorList>
    </citation>
    <scope>NUCLEOTIDE SEQUENCE</scope>
    <source>
        <strain evidence="2">BECK_BZ163</strain>
        <strain evidence="3">BECK_BZ164</strain>
        <strain evidence="1">BECK_BZ165</strain>
    </source>
</reference>
<dbReference type="EMBL" id="CAADEZ010000979">
    <property type="protein sequence ID" value="VFJ77372.1"/>
    <property type="molecule type" value="Genomic_DNA"/>
</dbReference>
<evidence type="ECO:0000313" key="1">
    <source>
        <dbReference type="EMBL" id="VFJ76916.1"/>
    </source>
</evidence>
<evidence type="ECO:0000313" key="2">
    <source>
        <dbReference type="EMBL" id="VFJ77372.1"/>
    </source>
</evidence>
<accession>A0A450U252</accession>
<name>A0A450U252_9GAMM</name>
<gene>
    <name evidence="2" type="ORF">BECKFM1743A_GA0114220_109792</name>
    <name evidence="3" type="ORF">BECKFM1743B_GA0114221_109552</name>
    <name evidence="1" type="ORF">BECKFM1743C_GA0114222_109532</name>
</gene>
<protein>
    <submittedName>
        <fullName evidence="1">Uncharacterized protein</fullName>
    </submittedName>
</protein>
<sequence>MAKHCDLIVCSVSTYSQWAAFLSTEPYLWYRKQLTGDGPNLRLDWPQWSDGGLRPMLVGRPPLSASETVEGGAYGRGVPCDDDGALPAWLMEHLSRRIYSKHHASDLVLGGSLPRR</sequence>
<organism evidence="1">
    <name type="scientific">Candidatus Kentrum sp. FM</name>
    <dbReference type="NCBI Taxonomy" id="2126340"/>
    <lineage>
        <taxon>Bacteria</taxon>
        <taxon>Pseudomonadati</taxon>
        <taxon>Pseudomonadota</taxon>
        <taxon>Gammaproteobacteria</taxon>
        <taxon>Candidatus Kentrum</taxon>
    </lineage>
</organism>
<dbReference type="EMBL" id="CAADFL010000955">
    <property type="protein sequence ID" value="VFK23906.1"/>
    <property type="molecule type" value="Genomic_DNA"/>
</dbReference>
<dbReference type="EMBL" id="CAADFA010000953">
    <property type="protein sequence ID" value="VFJ76916.1"/>
    <property type="molecule type" value="Genomic_DNA"/>
</dbReference>
<evidence type="ECO:0000313" key="3">
    <source>
        <dbReference type="EMBL" id="VFK23906.1"/>
    </source>
</evidence>